<keyword evidence="3 15" id="KW-0645">Protease</keyword>
<evidence type="ECO:0000256" key="16">
    <source>
        <dbReference type="SAM" id="MobiDB-lite"/>
    </source>
</evidence>
<comment type="catalytic activity">
    <reaction evidence="1 15">
        <text>Thiol-dependent hydrolysis of ester, thioester, amide, peptide and isopeptide bonds formed by the C-terminal Gly of ubiquitin (a 76-residue protein attached to proteins as an intracellular targeting signal).</text>
        <dbReference type="EC" id="3.4.19.12"/>
    </reaction>
</comment>
<dbReference type="PROSITE" id="PS50271">
    <property type="entry name" value="ZF_UBP"/>
    <property type="match status" value="1"/>
</dbReference>
<comment type="caution">
    <text evidence="19">The sequence shown here is derived from an EMBL/GenBank/DDBJ whole genome shotgun (WGS) entry which is preliminary data.</text>
</comment>
<feature type="compositionally biased region" description="Polar residues" evidence="16">
    <location>
        <begin position="22"/>
        <end position="38"/>
    </location>
</feature>
<evidence type="ECO:0000259" key="17">
    <source>
        <dbReference type="PROSITE" id="PS50235"/>
    </source>
</evidence>
<dbReference type="PANTHER" id="PTHR21646">
    <property type="entry name" value="UBIQUITIN CARBOXYL-TERMINAL HYDROLASE"/>
    <property type="match status" value="1"/>
</dbReference>
<dbReference type="InterPro" id="IPR018200">
    <property type="entry name" value="USP_CS"/>
</dbReference>
<reference evidence="19" key="1">
    <citation type="submission" date="2022-07" db="EMBL/GenBank/DDBJ databases">
        <title>Phylogenomic reconstructions and comparative analyses of Kickxellomycotina fungi.</title>
        <authorList>
            <person name="Reynolds N.K."/>
            <person name="Stajich J.E."/>
            <person name="Barry K."/>
            <person name="Grigoriev I.V."/>
            <person name="Crous P."/>
            <person name="Smith M.E."/>
        </authorList>
    </citation>
    <scope>NUCLEOTIDE SEQUENCE</scope>
    <source>
        <strain evidence="19">RSA 567</strain>
    </source>
</reference>
<sequence length="573" mass="64303">MPKARPTSGGSSTTATLADWGTASSTSTMSVTLQGKSNTPAPSPVPPPVPTTSGCSHLTQAKPTTAQRYRVFVKYSLFQQHHHTFTDRFRSNQQTLPALKSVRASRLEAKRDAILKRIPFPQCTQCGTAIGRVLLCLYCEFTGCWKHGHIQSHMASNRHNLAVEMSSYTVYCGLCQDYVYSHNYEEILRQERFRMYYRLCQLANPTAKRIPTIKCLTAPVLSLESQEALAMPCDGIRGLRNMGSTCFMNVILQAFVHNPLLQTHFLSDPHDSRACSREACIACEMNSLFEQVFSGNHTPYGPTTFLRSIWQASTELSGYSQKDAHEFFITALNQIHAGFSKNERTLDCTCVVHQTFAGELQSTVTCLNCKRKTVANDPMLDISLDLRPLPKKGREQGQLSQVPHSLLECLQRFTTAETLGAKEYTCSHCGSECKEATKQLLIKSLPPVLSFQLKRFEHLASASKIESLIRIPLELDMTPYTTQSQSTARPAHSLNAFDEQAVASNPACHYRLFAVINHEGSLETGHYTMYALHRKEWFRFDDDLVTLAKLGDILKNKAYMCFYVRSFLDYSPA</sequence>
<keyword evidence="11" id="KW-0804">Transcription</keyword>
<dbReference type="GO" id="GO:0008270">
    <property type="term" value="F:zinc ion binding"/>
    <property type="evidence" value="ECO:0007669"/>
    <property type="project" value="UniProtKB-KW"/>
</dbReference>
<dbReference type="SUPFAM" id="SSF54001">
    <property type="entry name" value="Cysteine proteinases"/>
    <property type="match status" value="1"/>
</dbReference>
<dbReference type="GO" id="GO:0005634">
    <property type="term" value="C:nucleus"/>
    <property type="evidence" value="ECO:0007669"/>
    <property type="project" value="UniProtKB-SubCell"/>
</dbReference>
<evidence type="ECO:0000313" key="19">
    <source>
        <dbReference type="EMBL" id="KAJ1977596.1"/>
    </source>
</evidence>
<dbReference type="GO" id="GO:0006508">
    <property type="term" value="P:proteolysis"/>
    <property type="evidence" value="ECO:0007669"/>
    <property type="project" value="UniProtKB-KW"/>
</dbReference>
<dbReference type="InterPro" id="IPR050185">
    <property type="entry name" value="Ub_carboxyl-term_hydrolase"/>
</dbReference>
<dbReference type="InterPro" id="IPR001607">
    <property type="entry name" value="Znf_UBP"/>
</dbReference>
<feature type="compositionally biased region" description="Pro residues" evidence="16">
    <location>
        <begin position="41"/>
        <end position="50"/>
    </location>
</feature>
<dbReference type="Proteomes" id="UP001151582">
    <property type="component" value="Unassembled WGS sequence"/>
</dbReference>
<evidence type="ECO:0000256" key="11">
    <source>
        <dbReference type="ARBA" id="ARBA00023163"/>
    </source>
</evidence>
<keyword evidence="10" id="KW-0805">Transcription regulation</keyword>
<keyword evidence="5 14" id="KW-0863">Zinc-finger</keyword>
<feature type="domain" description="USP" evidence="17">
    <location>
        <begin position="237"/>
        <end position="566"/>
    </location>
</feature>
<dbReference type="InterPro" id="IPR038765">
    <property type="entry name" value="Papain-like_cys_pep_sf"/>
</dbReference>
<evidence type="ECO:0000256" key="8">
    <source>
        <dbReference type="ARBA" id="ARBA00022807"/>
    </source>
</evidence>
<evidence type="ECO:0000256" key="12">
    <source>
        <dbReference type="ARBA" id="ARBA00023242"/>
    </source>
</evidence>
<evidence type="ECO:0000256" key="6">
    <source>
        <dbReference type="ARBA" id="ARBA00022786"/>
    </source>
</evidence>
<dbReference type="PROSITE" id="PS00972">
    <property type="entry name" value="USP_1"/>
    <property type="match status" value="1"/>
</dbReference>
<keyword evidence="4" id="KW-0479">Metal-binding</keyword>
<protein>
    <recommendedName>
        <fullName evidence="15">Ubiquitin carboxyl-terminal hydrolase</fullName>
        <ecNumber evidence="15">3.4.19.12</ecNumber>
    </recommendedName>
</protein>
<comment type="subcellular location">
    <subcellularLocation>
        <location evidence="2">Nucleus</location>
    </subcellularLocation>
</comment>
<dbReference type="Pfam" id="PF00443">
    <property type="entry name" value="UCH"/>
    <property type="match status" value="1"/>
</dbReference>
<dbReference type="SUPFAM" id="SSF57850">
    <property type="entry name" value="RING/U-box"/>
    <property type="match status" value="1"/>
</dbReference>
<evidence type="ECO:0000256" key="15">
    <source>
        <dbReference type="RuleBase" id="RU366025"/>
    </source>
</evidence>
<keyword evidence="7 15" id="KW-0378">Hydrolase</keyword>
<evidence type="ECO:0000256" key="14">
    <source>
        <dbReference type="PROSITE-ProRule" id="PRU00502"/>
    </source>
</evidence>
<evidence type="ECO:0000256" key="3">
    <source>
        <dbReference type="ARBA" id="ARBA00022670"/>
    </source>
</evidence>
<dbReference type="Gene3D" id="3.30.40.10">
    <property type="entry name" value="Zinc/RING finger domain, C3HC4 (zinc finger)"/>
    <property type="match status" value="1"/>
</dbReference>
<name>A0A9W8B6Q4_9FUNG</name>
<evidence type="ECO:0000256" key="7">
    <source>
        <dbReference type="ARBA" id="ARBA00022801"/>
    </source>
</evidence>
<dbReference type="PROSITE" id="PS00973">
    <property type="entry name" value="USP_2"/>
    <property type="match status" value="1"/>
</dbReference>
<keyword evidence="6 15" id="KW-0833">Ubl conjugation pathway</keyword>
<keyword evidence="8 15" id="KW-0788">Thiol protease</keyword>
<feature type="domain" description="UBP-type" evidence="18">
    <location>
        <begin position="94"/>
        <end position="195"/>
    </location>
</feature>
<dbReference type="InterPro" id="IPR028889">
    <property type="entry name" value="USP"/>
</dbReference>
<evidence type="ECO:0000256" key="13">
    <source>
        <dbReference type="ARBA" id="ARBA00038490"/>
    </source>
</evidence>
<dbReference type="PROSITE" id="PS50235">
    <property type="entry name" value="USP_3"/>
    <property type="match status" value="1"/>
</dbReference>
<dbReference type="PANTHER" id="PTHR21646:SF33">
    <property type="entry name" value="UBIQUITIN CARBOXYL-TERMINAL HYDROLASE 22"/>
    <property type="match status" value="1"/>
</dbReference>
<evidence type="ECO:0000313" key="20">
    <source>
        <dbReference type="Proteomes" id="UP001151582"/>
    </source>
</evidence>
<comment type="similarity">
    <text evidence="13">Belongs to the peptidase C19 family. UBP8 subfamily.</text>
</comment>
<proteinExistence type="inferred from homology"/>
<keyword evidence="9" id="KW-0862">Zinc</keyword>
<dbReference type="OrthoDB" id="289038at2759"/>
<dbReference type="AlphaFoldDB" id="A0A9W8B6Q4"/>
<evidence type="ECO:0000259" key="18">
    <source>
        <dbReference type="PROSITE" id="PS50271"/>
    </source>
</evidence>
<evidence type="ECO:0000256" key="1">
    <source>
        <dbReference type="ARBA" id="ARBA00000707"/>
    </source>
</evidence>
<dbReference type="EMBL" id="JANBQB010000335">
    <property type="protein sequence ID" value="KAJ1977596.1"/>
    <property type="molecule type" value="Genomic_DNA"/>
</dbReference>
<dbReference type="GO" id="GO:0016579">
    <property type="term" value="P:protein deubiquitination"/>
    <property type="evidence" value="ECO:0007669"/>
    <property type="project" value="InterPro"/>
</dbReference>
<dbReference type="GO" id="GO:0004843">
    <property type="term" value="F:cysteine-type deubiquitinase activity"/>
    <property type="evidence" value="ECO:0007669"/>
    <property type="project" value="UniProtKB-UniRule"/>
</dbReference>
<dbReference type="EC" id="3.4.19.12" evidence="15"/>
<evidence type="ECO:0000256" key="10">
    <source>
        <dbReference type="ARBA" id="ARBA00023015"/>
    </source>
</evidence>
<organism evidence="19 20">
    <name type="scientific">Dimargaris verticillata</name>
    <dbReference type="NCBI Taxonomy" id="2761393"/>
    <lineage>
        <taxon>Eukaryota</taxon>
        <taxon>Fungi</taxon>
        <taxon>Fungi incertae sedis</taxon>
        <taxon>Zoopagomycota</taxon>
        <taxon>Kickxellomycotina</taxon>
        <taxon>Dimargaritomycetes</taxon>
        <taxon>Dimargaritales</taxon>
        <taxon>Dimargaritaceae</taxon>
        <taxon>Dimargaris</taxon>
    </lineage>
</organism>
<evidence type="ECO:0000256" key="4">
    <source>
        <dbReference type="ARBA" id="ARBA00022723"/>
    </source>
</evidence>
<feature type="region of interest" description="Disordered" evidence="16">
    <location>
        <begin position="1"/>
        <end position="58"/>
    </location>
</feature>
<dbReference type="Pfam" id="PF02148">
    <property type="entry name" value="zf-UBP"/>
    <property type="match status" value="1"/>
</dbReference>
<dbReference type="InterPro" id="IPR001394">
    <property type="entry name" value="Peptidase_C19_UCH"/>
</dbReference>
<evidence type="ECO:0000256" key="5">
    <source>
        <dbReference type="ARBA" id="ARBA00022771"/>
    </source>
</evidence>
<dbReference type="Gene3D" id="3.90.70.10">
    <property type="entry name" value="Cysteine proteinases"/>
    <property type="match status" value="1"/>
</dbReference>
<evidence type="ECO:0000256" key="2">
    <source>
        <dbReference type="ARBA" id="ARBA00004123"/>
    </source>
</evidence>
<accession>A0A9W8B6Q4</accession>
<keyword evidence="20" id="KW-1185">Reference proteome</keyword>
<keyword evidence="12" id="KW-0539">Nucleus</keyword>
<dbReference type="InterPro" id="IPR013083">
    <property type="entry name" value="Znf_RING/FYVE/PHD"/>
</dbReference>
<evidence type="ECO:0000256" key="9">
    <source>
        <dbReference type="ARBA" id="ARBA00022833"/>
    </source>
</evidence>
<gene>
    <name evidence="19" type="ORF">H4R34_003518</name>
</gene>